<sequence>MESRIAKNSSNLPQGTECASSDEHSGVLVLEDVAEFYSARRQSLFGQAFAMVRNRALAEDLTQETFARLVVEVKSGSAIQSAARWTSTVLRNLALNYIEHRKVASSIVEPDSQSHVETAPDGTPSAEEAYMAKESRKRLKSSLLQLAPLERQCVLMFAEGCSYKEIALKKDLTYRVAVDVVRRSLRKLRKGIPAKQG</sequence>
<evidence type="ECO:0000256" key="3">
    <source>
        <dbReference type="ARBA" id="ARBA00023082"/>
    </source>
</evidence>
<dbReference type="GO" id="GO:0006352">
    <property type="term" value="P:DNA-templated transcription initiation"/>
    <property type="evidence" value="ECO:0007669"/>
    <property type="project" value="InterPro"/>
</dbReference>
<feature type="domain" description="RNA polymerase sigma-70 region 2" evidence="7">
    <location>
        <begin position="37"/>
        <end position="101"/>
    </location>
</feature>
<evidence type="ECO:0000256" key="4">
    <source>
        <dbReference type="ARBA" id="ARBA00023125"/>
    </source>
</evidence>
<dbReference type="RefSeq" id="WP_184252313.1">
    <property type="nucleotide sequence ID" value="NZ_JACHIO010000001.1"/>
</dbReference>
<dbReference type="InterPro" id="IPR007627">
    <property type="entry name" value="RNA_pol_sigma70_r2"/>
</dbReference>
<dbReference type="AlphaFoldDB" id="A0A7W7ZKS5"/>
<comment type="caution">
    <text evidence="8">The sequence shown here is derived from an EMBL/GenBank/DDBJ whole genome shotgun (WGS) entry which is preliminary data.</text>
</comment>
<dbReference type="EMBL" id="JACHIO010000001">
    <property type="protein sequence ID" value="MBB5061764.1"/>
    <property type="molecule type" value="Genomic_DNA"/>
</dbReference>
<dbReference type="GO" id="GO:0003677">
    <property type="term" value="F:DNA binding"/>
    <property type="evidence" value="ECO:0007669"/>
    <property type="project" value="UniProtKB-KW"/>
</dbReference>
<accession>A0A7W7ZKS5</accession>
<proteinExistence type="inferred from homology"/>
<dbReference type="InterPro" id="IPR039425">
    <property type="entry name" value="RNA_pol_sigma-70-like"/>
</dbReference>
<dbReference type="InterPro" id="IPR013324">
    <property type="entry name" value="RNA_pol_sigma_r3/r4-like"/>
</dbReference>
<dbReference type="PANTHER" id="PTHR43133:SF8">
    <property type="entry name" value="RNA POLYMERASE SIGMA FACTOR HI_1459-RELATED"/>
    <property type="match status" value="1"/>
</dbReference>
<dbReference type="Gene3D" id="1.10.10.10">
    <property type="entry name" value="Winged helix-like DNA-binding domain superfamily/Winged helix DNA-binding domain"/>
    <property type="match status" value="1"/>
</dbReference>
<reference evidence="8 9" key="1">
    <citation type="submission" date="2020-08" db="EMBL/GenBank/DDBJ databases">
        <title>Genomic Encyclopedia of Type Strains, Phase IV (KMG-V): Genome sequencing to study the core and pangenomes of soil and plant-associated prokaryotes.</title>
        <authorList>
            <person name="Whitman W."/>
        </authorList>
    </citation>
    <scope>NUCLEOTIDE SEQUENCE [LARGE SCALE GENOMIC DNA]</scope>
    <source>
        <strain evidence="8 9">X5P3</strain>
    </source>
</reference>
<feature type="compositionally biased region" description="Polar residues" evidence="6">
    <location>
        <begin position="1"/>
        <end position="19"/>
    </location>
</feature>
<dbReference type="SUPFAM" id="SSF88659">
    <property type="entry name" value="Sigma3 and sigma4 domains of RNA polymerase sigma factors"/>
    <property type="match status" value="1"/>
</dbReference>
<evidence type="ECO:0000256" key="2">
    <source>
        <dbReference type="ARBA" id="ARBA00023015"/>
    </source>
</evidence>
<dbReference type="Proteomes" id="UP000584867">
    <property type="component" value="Unassembled WGS sequence"/>
</dbReference>
<dbReference type="PANTHER" id="PTHR43133">
    <property type="entry name" value="RNA POLYMERASE ECF-TYPE SIGMA FACTO"/>
    <property type="match status" value="1"/>
</dbReference>
<keyword evidence="3" id="KW-0731">Sigma factor</keyword>
<keyword evidence="2" id="KW-0805">Transcription regulation</keyword>
<evidence type="ECO:0000313" key="8">
    <source>
        <dbReference type="EMBL" id="MBB5061764.1"/>
    </source>
</evidence>
<dbReference type="InterPro" id="IPR013325">
    <property type="entry name" value="RNA_pol_sigma_r2"/>
</dbReference>
<evidence type="ECO:0000313" key="9">
    <source>
        <dbReference type="Proteomes" id="UP000584867"/>
    </source>
</evidence>
<name>A0A7W7ZKS5_9BACT</name>
<gene>
    <name evidence="8" type="ORF">HDF15_000089</name>
</gene>
<keyword evidence="4" id="KW-0238">DNA-binding</keyword>
<evidence type="ECO:0000256" key="5">
    <source>
        <dbReference type="ARBA" id="ARBA00023163"/>
    </source>
</evidence>
<dbReference type="GO" id="GO:0016987">
    <property type="term" value="F:sigma factor activity"/>
    <property type="evidence" value="ECO:0007669"/>
    <property type="project" value="UniProtKB-KW"/>
</dbReference>
<dbReference type="InterPro" id="IPR036388">
    <property type="entry name" value="WH-like_DNA-bd_sf"/>
</dbReference>
<organism evidence="8 9">
    <name type="scientific">Granulicella mallensis</name>
    <dbReference type="NCBI Taxonomy" id="940614"/>
    <lineage>
        <taxon>Bacteria</taxon>
        <taxon>Pseudomonadati</taxon>
        <taxon>Acidobacteriota</taxon>
        <taxon>Terriglobia</taxon>
        <taxon>Terriglobales</taxon>
        <taxon>Acidobacteriaceae</taxon>
        <taxon>Granulicella</taxon>
    </lineage>
</organism>
<dbReference type="Pfam" id="PF04542">
    <property type="entry name" value="Sigma70_r2"/>
    <property type="match status" value="1"/>
</dbReference>
<protein>
    <submittedName>
        <fullName evidence="8">RNA polymerase sigma-70 factor (ECF subfamily)</fullName>
    </submittedName>
</protein>
<dbReference type="SUPFAM" id="SSF88946">
    <property type="entry name" value="Sigma2 domain of RNA polymerase sigma factors"/>
    <property type="match status" value="1"/>
</dbReference>
<keyword evidence="5" id="KW-0804">Transcription</keyword>
<feature type="region of interest" description="Disordered" evidence="6">
    <location>
        <begin position="1"/>
        <end position="20"/>
    </location>
</feature>
<comment type="similarity">
    <text evidence="1">Belongs to the sigma-70 factor family. ECF subfamily.</text>
</comment>
<dbReference type="InterPro" id="IPR014284">
    <property type="entry name" value="RNA_pol_sigma-70_dom"/>
</dbReference>
<evidence type="ECO:0000256" key="6">
    <source>
        <dbReference type="SAM" id="MobiDB-lite"/>
    </source>
</evidence>
<dbReference type="Gene3D" id="1.10.1740.10">
    <property type="match status" value="1"/>
</dbReference>
<evidence type="ECO:0000259" key="7">
    <source>
        <dbReference type="Pfam" id="PF04542"/>
    </source>
</evidence>
<evidence type="ECO:0000256" key="1">
    <source>
        <dbReference type="ARBA" id="ARBA00010641"/>
    </source>
</evidence>
<dbReference type="NCBIfam" id="TIGR02937">
    <property type="entry name" value="sigma70-ECF"/>
    <property type="match status" value="1"/>
</dbReference>